<dbReference type="RefSeq" id="WP_124761775.1">
    <property type="nucleotide sequence ID" value="NZ_JAFBDY010000001.1"/>
</dbReference>
<dbReference type="Proteomes" id="UP000274033">
    <property type="component" value="Unassembled WGS sequence"/>
</dbReference>
<dbReference type="CDD" id="cd05401">
    <property type="entry name" value="NT_GlnE_GlnD_like"/>
    <property type="match status" value="1"/>
</dbReference>
<dbReference type="InterPro" id="IPR005105">
    <property type="entry name" value="GlnD_Uridyltrans_N"/>
</dbReference>
<dbReference type="OrthoDB" id="9810963at2"/>
<comment type="caution">
    <text evidence="3">The sequence shown here is derived from an EMBL/GenBank/DDBJ whole genome shotgun (WGS) entry which is preliminary data.</text>
</comment>
<sequence length="321" mass="38102">MKTYESIKIWKDENIPSFLSDSVLINNFHDQVMLKVLEVAQSKMGDIKPPCEFTWFITGSGGRFEQGVISDQDHGIIYEFSNEENDAYFMKLGEEISYGLDWIGYPFCKGNIMSSNPIWCKSLHNWQQQIQEWMDNESWEAIRYLQIFYDARTLFGKMNYVLQLKQLIYQYQLEHPMLLRRFIANIMHLRNGIGPMGKIIVEQYGPYQGCVNLKYSAFLPYVNAIRLLSIKEGIYETSTLERMRRLIHFDYEELLRDCEDNFKLLLQYRLSLLQGEDYTDTHYIKIKKVSKEDRKIIKRIIKDGKRLHDEVIQLTLSFTRT</sequence>
<feature type="domain" description="DUF294" evidence="2">
    <location>
        <begin position="177"/>
        <end position="311"/>
    </location>
</feature>
<dbReference type="GO" id="GO:0008773">
    <property type="term" value="F:[protein-PII] uridylyltransferase activity"/>
    <property type="evidence" value="ECO:0007669"/>
    <property type="project" value="InterPro"/>
</dbReference>
<protein>
    <recommendedName>
        <fullName evidence="5">CBS domain-containing protein</fullName>
    </recommendedName>
</protein>
<evidence type="ECO:0000259" key="1">
    <source>
        <dbReference type="Pfam" id="PF03445"/>
    </source>
</evidence>
<keyword evidence="4" id="KW-1185">Reference proteome</keyword>
<dbReference type="AlphaFoldDB" id="A0A3N9UJQ1"/>
<gene>
    <name evidence="3" type="ORF">EBB45_01150</name>
</gene>
<dbReference type="Pfam" id="PF03445">
    <property type="entry name" value="DUF294"/>
    <property type="match status" value="1"/>
</dbReference>
<reference evidence="3 4" key="1">
    <citation type="journal article" date="2013" name="J. Microbiol.">
        <title>Lysinibacillus chungkukjangi sp. nov., isolated from Chungkukjang, Korean fermented soybean food.</title>
        <authorList>
            <person name="Kim S.J."/>
            <person name="Jang Y.H."/>
            <person name="Hamada M."/>
            <person name="Ahn J.H."/>
            <person name="Weon H.Y."/>
            <person name="Suzuki K."/>
            <person name="Whang K.S."/>
            <person name="Kwon S.W."/>
        </authorList>
    </citation>
    <scope>NUCLEOTIDE SEQUENCE [LARGE SCALE GENOMIC DNA]</scope>
    <source>
        <strain evidence="3 4">MCCC 1A12701</strain>
    </source>
</reference>
<accession>A0A3N9UJQ1</accession>
<organism evidence="3 4">
    <name type="scientific">Lysinibacillus composti</name>
    <dbReference type="NCBI Taxonomy" id="720633"/>
    <lineage>
        <taxon>Bacteria</taxon>
        <taxon>Bacillati</taxon>
        <taxon>Bacillota</taxon>
        <taxon>Bacilli</taxon>
        <taxon>Bacillales</taxon>
        <taxon>Bacillaceae</taxon>
        <taxon>Lysinibacillus</taxon>
    </lineage>
</organism>
<evidence type="ECO:0000313" key="4">
    <source>
        <dbReference type="Proteomes" id="UP000274033"/>
    </source>
</evidence>
<dbReference type="InterPro" id="IPR018821">
    <property type="entry name" value="DUF294_put_nucleoTrafse_sb-bd"/>
</dbReference>
<proteinExistence type="predicted"/>
<feature type="domain" description="Protein-PII uridylyltransferase N-terminal" evidence="1">
    <location>
        <begin position="24"/>
        <end position="137"/>
    </location>
</feature>
<evidence type="ECO:0000259" key="2">
    <source>
        <dbReference type="Pfam" id="PF10335"/>
    </source>
</evidence>
<evidence type="ECO:0000313" key="3">
    <source>
        <dbReference type="EMBL" id="RQW76187.1"/>
    </source>
</evidence>
<dbReference type="Pfam" id="PF10335">
    <property type="entry name" value="DUF294_C"/>
    <property type="match status" value="1"/>
</dbReference>
<evidence type="ECO:0008006" key="5">
    <source>
        <dbReference type="Google" id="ProtNLM"/>
    </source>
</evidence>
<dbReference type="EMBL" id="RRCT01000001">
    <property type="protein sequence ID" value="RQW76187.1"/>
    <property type="molecule type" value="Genomic_DNA"/>
</dbReference>
<name>A0A3N9UJQ1_9BACI</name>